<evidence type="ECO:0000313" key="4">
    <source>
        <dbReference type="Proteomes" id="UP000187209"/>
    </source>
</evidence>
<feature type="compositionally biased region" description="Polar residues" evidence="1">
    <location>
        <begin position="286"/>
        <end position="297"/>
    </location>
</feature>
<comment type="caution">
    <text evidence="3">The sequence shown here is derived from an EMBL/GenBank/DDBJ whole genome shotgun (WGS) entry which is preliminary data.</text>
</comment>
<dbReference type="GO" id="GO:0005543">
    <property type="term" value="F:phospholipid binding"/>
    <property type="evidence" value="ECO:0007669"/>
    <property type="project" value="InterPro"/>
</dbReference>
<dbReference type="Pfam" id="PF07651">
    <property type="entry name" value="ANTH"/>
    <property type="match status" value="1"/>
</dbReference>
<evidence type="ECO:0000256" key="1">
    <source>
        <dbReference type="SAM" id="MobiDB-lite"/>
    </source>
</evidence>
<dbReference type="SUPFAM" id="SSF48464">
    <property type="entry name" value="ENTH/VHS domain"/>
    <property type="match status" value="1"/>
</dbReference>
<dbReference type="Proteomes" id="UP000187209">
    <property type="component" value="Unassembled WGS sequence"/>
</dbReference>
<dbReference type="InterPro" id="IPR008942">
    <property type="entry name" value="ENTH_VHS"/>
</dbReference>
<dbReference type="EMBL" id="MPUH01000118">
    <property type="protein sequence ID" value="OMJ89735.1"/>
    <property type="molecule type" value="Genomic_DNA"/>
</dbReference>
<keyword evidence="4" id="KW-1185">Reference proteome</keyword>
<gene>
    <name evidence="3" type="ORF">SteCoe_8000</name>
</gene>
<reference evidence="3 4" key="1">
    <citation type="submission" date="2016-11" db="EMBL/GenBank/DDBJ databases">
        <title>The macronuclear genome of Stentor coeruleus: a giant cell with tiny introns.</title>
        <authorList>
            <person name="Slabodnick M."/>
            <person name="Ruby J.G."/>
            <person name="Reiff S.B."/>
            <person name="Swart E.C."/>
            <person name="Gosai S."/>
            <person name="Prabakaran S."/>
            <person name="Witkowska E."/>
            <person name="Larue G.E."/>
            <person name="Fisher S."/>
            <person name="Freeman R.M."/>
            <person name="Gunawardena J."/>
            <person name="Chu W."/>
            <person name="Stover N.A."/>
            <person name="Gregory B.D."/>
            <person name="Nowacki M."/>
            <person name="Derisi J."/>
            <person name="Roy S.W."/>
            <person name="Marshall W.F."/>
            <person name="Sood P."/>
        </authorList>
    </citation>
    <scope>NUCLEOTIDE SEQUENCE [LARGE SCALE GENOMIC DNA]</scope>
    <source>
        <strain evidence="3">WM001</strain>
    </source>
</reference>
<name>A0A1R2CL90_9CILI</name>
<evidence type="ECO:0000313" key="3">
    <source>
        <dbReference type="EMBL" id="OMJ89735.1"/>
    </source>
</evidence>
<proteinExistence type="predicted"/>
<feature type="domain" description="AP180 N-terminal homology (ANTH)" evidence="2">
    <location>
        <begin position="5"/>
        <end position="232"/>
    </location>
</feature>
<sequence>MRSFRAALIKATGKRHNKIPKEKHISAMQAFYHEIEFPQIAELISKQLEDKKTPTRLRTLYVVHVFMNRNYQDIINWFHTTNLIFEKNPQCMLSPLIGPYYNYLKARCKSASSISFFLNPNNLPTIKENSHDLFSKTEEILNVMQALISSIENSHSLLKYKIESPYLSDICSAILSDSKSIYNALKSAIGAIWQMFENYEYFEANRANELFLRYNNLVLPLKIFSERCEDVYPGQKPTFSLLSESTMQQVNSVVKSKQNINTTKNLLSFENVNRDGSPVKRDTRRSNSPNIMNNTGNEPRGYPMQNMNVPPIQFVTGFPMYGMYPGGMMFPQQAYYQNYQK</sequence>
<dbReference type="AlphaFoldDB" id="A0A1R2CL90"/>
<accession>A0A1R2CL90</accession>
<feature type="region of interest" description="Disordered" evidence="1">
    <location>
        <begin position="272"/>
        <end position="304"/>
    </location>
</feature>
<evidence type="ECO:0000259" key="2">
    <source>
        <dbReference type="Pfam" id="PF07651"/>
    </source>
</evidence>
<dbReference type="SUPFAM" id="SSF89009">
    <property type="entry name" value="GAT-like domain"/>
    <property type="match status" value="1"/>
</dbReference>
<protein>
    <recommendedName>
        <fullName evidence="2">AP180 N-terminal homology (ANTH) domain-containing protein</fullName>
    </recommendedName>
</protein>
<dbReference type="Gene3D" id="1.25.40.90">
    <property type="match status" value="1"/>
</dbReference>
<organism evidence="3 4">
    <name type="scientific">Stentor coeruleus</name>
    <dbReference type="NCBI Taxonomy" id="5963"/>
    <lineage>
        <taxon>Eukaryota</taxon>
        <taxon>Sar</taxon>
        <taxon>Alveolata</taxon>
        <taxon>Ciliophora</taxon>
        <taxon>Postciliodesmatophora</taxon>
        <taxon>Heterotrichea</taxon>
        <taxon>Heterotrichida</taxon>
        <taxon>Stentoridae</taxon>
        <taxon>Stentor</taxon>
    </lineage>
</organism>
<dbReference type="InterPro" id="IPR011417">
    <property type="entry name" value="ANTH_dom"/>
</dbReference>